<dbReference type="SMART" id="SM00504">
    <property type="entry name" value="Ubox"/>
    <property type="match status" value="1"/>
</dbReference>
<name>A0ABC8QQC7_9AQUA</name>
<reference evidence="9 10" key="1">
    <citation type="submission" date="2024-02" db="EMBL/GenBank/DDBJ databases">
        <authorList>
            <person name="Vignale AGUSTIN F."/>
            <person name="Sosa J E."/>
            <person name="Modenutti C."/>
        </authorList>
    </citation>
    <scope>NUCLEOTIDE SEQUENCE [LARGE SCALE GENOMIC DNA]</scope>
</reference>
<accession>A0ABC8QQC7</accession>
<dbReference type="FunFam" id="3.30.40.10:FF:000502">
    <property type="entry name" value="RING-type E3 ubiquitin transferase"/>
    <property type="match status" value="1"/>
</dbReference>
<dbReference type="InterPro" id="IPR011989">
    <property type="entry name" value="ARM-like"/>
</dbReference>
<evidence type="ECO:0000313" key="9">
    <source>
        <dbReference type="EMBL" id="CAK9134725.1"/>
    </source>
</evidence>
<dbReference type="Gene3D" id="1.25.10.10">
    <property type="entry name" value="Leucine-rich Repeat Variant"/>
    <property type="match status" value="1"/>
</dbReference>
<dbReference type="GO" id="GO:0061630">
    <property type="term" value="F:ubiquitin protein ligase activity"/>
    <property type="evidence" value="ECO:0007669"/>
    <property type="project" value="UniProtKB-UniRule"/>
</dbReference>
<dbReference type="GO" id="GO:0016567">
    <property type="term" value="P:protein ubiquitination"/>
    <property type="evidence" value="ECO:0007669"/>
    <property type="project" value="UniProtKB-UniRule"/>
</dbReference>
<comment type="pathway">
    <text evidence="3 7">Protein modification; protein ubiquitination.</text>
</comment>
<dbReference type="PANTHER" id="PTHR22849:SF163">
    <property type="entry name" value="U-BOX DOMAIN-CONTAINING PROTEIN"/>
    <property type="match status" value="1"/>
</dbReference>
<dbReference type="PANTHER" id="PTHR22849">
    <property type="entry name" value="WDSAM1 PROTEIN"/>
    <property type="match status" value="1"/>
</dbReference>
<dbReference type="Pfam" id="PF25598">
    <property type="entry name" value="ARM_PUB"/>
    <property type="match status" value="1"/>
</dbReference>
<dbReference type="InterPro" id="IPR013083">
    <property type="entry name" value="Znf_RING/FYVE/PHD"/>
</dbReference>
<dbReference type="AlphaFoldDB" id="A0ABC8QQC7"/>
<keyword evidence="4 7" id="KW-0808">Transferase</keyword>
<comment type="function">
    <text evidence="2 7">Functions as an E3 ubiquitin ligase.</text>
</comment>
<organism evidence="9 10">
    <name type="scientific">Ilex paraguariensis</name>
    <name type="common">yerba mate</name>
    <dbReference type="NCBI Taxonomy" id="185542"/>
    <lineage>
        <taxon>Eukaryota</taxon>
        <taxon>Viridiplantae</taxon>
        <taxon>Streptophyta</taxon>
        <taxon>Embryophyta</taxon>
        <taxon>Tracheophyta</taxon>
        <taxon>Spermatophyta</taxon>
        <taxon>Magnoliopsida</taxon>
        <taxon>eudicotyledons</taxon>
        <taxon>Gunneridae</taxon>
        <taxon>Pentapetalae</taxon>
        <taxon>asterids</taxon>
        <taxon>campanulids</taxon>
        <taxon>Aquifoliales</taxon>
        <taxon>Aquifoliaceae</taxon>
        <taxon>Ilex</taxon>
    </lineage>
</organism>
<protein>
    <recommendedName>
        <fullName evidence="7 8">U-box domain-containing protein</fullName>
        <ecNumber evidence="7">2.3.2.27</ecNumber>
    </recommendedName>
    <alternativeName>
        <fullName evidence="7">RING-type E3 ubiquitin transferase PUB</fullName>
    </alternativeName>
</protein>
<comment type="catalytic activity">
    <reaction evidence="1 7">
        <text>S-ubiquitinyl-[E2 ubiquitin-conjugating enzyme]-L-cysteine + [acceptor protein]-L-lysine = [E2 ubiquitin-conjugating enzyme]-L-cysteine + N(6)-ubiquitinyl-[acceptor protein]-L-lysine.</text>
        <dbReference type="EC" id="2.3.2.27"/>
    </reaction>
</comment>
<dbReference type="CDD" id="cd16664">
    <property type="entry name" value="RING-Ubox_PUB"/>
    <property type="match status" value="1"/>
</dbReference>
<evidence type="ECO:0000256" key="7">
    <source>
        <dbReference type="RuleBase" id="RU369093"/>
    </source>
</evidence>
<dbReference type="Proteomes" id="UP001642360">
    <property type="component" value="Unassembled WGS sequence"/>
</dbReference>
<dbReference type="SUPFAM" id="SSF48371">
    <property type="entry name" value="ARM repeat"/>
    <property type="match status" value="1"/>
</dbReference>
<dbReference type="EMBL" id="CAUOFW020000558">
    <property type="protein sequence ID" value="CAK9134725.1"/>
    <property type="molecule type" value="Genomic_DNA"/>
</dbReference>
<dbReference type="Gene3D" id="3.30.40.10">
    <property type="entry name" value="Zinc/RING finger domain, C3HC4 (zinc finger)"/>
    <property type="match status" value="1"/>
</dbReference>
<dbReference type="InterPro" id="IPR016024">
    <property type="entry name" value="ARM-type_fold"/>
</dbReference>
<dbReference type="SUPFAM" id="SSF57850">
    <property type="entry name" value="RING/U-box"/>
    <property type="match status" value="1"/>
</dbReference>
<evidence type="ECO:0000256" key="5">
    <source>
        <dbReference type="ARBA" id="ARBA00022737"/>
    </source>
</evidence>
<sequence>MVKENSEGLYVTVPSFFRCPISMDVMKSPVSLCTGVTYDRSSIQTWLGQGHKTCPATMQVLQSTDVVPNLTLRRLIHIWSDSLDSNVASTSSTPIISKQQAVDFIKSFANKKADNYSCNLSKIVDFAKFSDDNREFLVNLNYFVPITVAVLKNAADEIHICESVIALFDLTLSEKGVKEQLNTSLIKGDRDCLSPFILLLRKGSLNSKIQSARVLDSIALDAQSQRIITEKQGLLYELYRLITSETDRTALEAVLSLLITISTSRHVKKELVRFGIVPTVGKILSGSDSAGTTMDEKALKLLEMVATCTEGRTAICDDERCITAIVHRLMKCSSVATEHGVTVIWRVCCLARDKKAREVVMRSNGLTKMLLVMQSGCSGRVDEVFECGDGARCYGDLERSGCSGSVSQMCADLVKVLRVNSKSCLAVYDTKTTHIMPY</sequence>
<dbReference type="InterPro" id="IPR058678">
    <property type="entry name" value="ARM_PUB"/>
</dbReference>
<evidence type="ECO:0000256" key="1">
    <source>
        <dbReference type="ARBA" id="ARBA00000900"/>
    </source>
</evidence>
<comment type="caution">
    <text evidence="9">The sequence shown here is derived from an EMBL/GenBank/DDBJ whole genome shotgun (WGS) entry which is preliminary data.</text>
</comment>
<dbReference type="EC" id="2.3.2.27" evidence="7"/>
<dbReference type="Pfam" id="PF04564">
    <property type="entry name" value="U-box"/>
    <property type="match status" value="1"/>
</dbReference>
<dbReference type="PROSITE" id="PS51698">
    <property type="entry name" value="U_BOX"/>
    <property type="match status" value="1"/>
</dbReference>
<evidence type="ECO:0000259" key="8">
    <source>
        <dbReference type="PROSITE" id="PS51698"/>
    </source>
</evidence>
<keyword evidence="10" id="KW-1185">Reference proteome</keyword>
<evidence type="ECO:0000313" key="10">
    <source>
        <dbReference type="Proteomes" id="UP001642360"/>
    </source>
</evidence>
<evidence type="ECO:0000256" key="2">
    <source>
        <dbReference type="ARBA" id="ARBA00003861"/>
    </source>
</evidence>
<gene>
    <name evidence="9" type="ORF">ILEXP_LOCUS1658</name>
</gene>
<dbReference type="InterPro" id="IPR045210">
    <property type="entry name" value="RING-Ubox_PUB"/>
</dbReference>
<proteinExistence type="predicted"/>
<keyword evidence="6 7" id="KW-0833">Ubl conjugation pathway</keyword>
<dbReference type="InterPro" id="IPR045185">
    <property type="entry name" value="PUB22/23/24-like"/>
</dbReference>
<dbReference type="InterPro" id="IPR003613">
    <property type="entry name" value="Ubox_domain"/>
</dbReference>
<keyword evidence="5" id="KW-0677">Repeat</keyword>
<evidence type="ECO:0000256" key="6">
    <source>
        <dbReference type="ARBA" id="ARBA00022786"/>
    </source>
</evidence>
<evidence type="ECO:0000256" key="3">
    <source>
        <dbReference type="ARBA" id="ARBA00004906"/>
    </source>
</evidence>
<evidence type="ECO:0000256" key="4">
    <source>
        <dbReference type="ARBA" id="ARBA00022679"/>
    </source>
</evidence>
<feature type="domain" description="U-box" evidence="8">
    <location>
        <begin position="12"/>
        <end position="86"/>
    </location>
</feature>